<dbReference type="AlphaFoldDB" id="A0A1G2B3C1"/>
<protein>
    <submittedName>
        <fullName evidence="1">Uncharacterized protein</fullName>
    </submittedName>
</protein>
<evidence type="ECO:0000313" key="2">
    <source>
        <dbReference type="Proteomes" id="UP000179164"/>
    </source>
</evidence>
<dbReference type="EMBL" id="MHKE01000015">
    <property type="protein sequence ID" value="OGY83139.1"/>
    <property type="molecule type" value="Genomic_DNA"/>
</dbReference>
<dbReference type="STRING" id="1798543.A2898_02590"/>
<gene>
    <name evidence="1" type="ORF">A2898_02590</name>
</gene>
<accession>A0A1G2B3C1</accession>
<comment type="caution">
    <text evidence="1">The sequence shown here is derived from an EMBL/GenBank/DDBJ whole genome shotgun (WGS) entry which is preliminary data.</text>
</comment>
<name>A0A1G2B3C1_9BACT</name>
<reference evidence="1 2" key="1">
    <citation type="journal article" date="2016" name="Nat. Commun.">
        <title>Thousands of microbial genomes shed light on interconnected biogeochemical processes in an aquifer system.</title>
        <authorList>
            <person name="Anantharaman K."/>
            <person name="Brown C.T."/>
            <person name="Hug L.A."/>
            <person name="Sharon I."/>
            <person name="Castelle C.J."/>
            <person name="Probst A.J."/>
            <person name="Thomas B.C."/>
            <person name="Singh A."/>
            <person name="Wilkins M.J."/>
            <person name="Karaoz U."/>
            <person name="Brodie E.L."/>
            <person name="Williams K.H."/>
            <person name="Hubbard S.S."/>
            <person name="Banfield J.F."/>
        </authorList>
    </citation>
    <scope>NUCLEOTIDE SEQUENCE [LARGE SCALE GENOMIC DNA]</scope>
</reference>
<evidence type="ECO:0000313" key="1">
    <source>
        <dbReference type="EMBL" id="OGY83139.1"/>
    </source>
</evidence>
<proteinExistence type="predicted"/>
<organism evidence="1 2">
    <name type="scientific">Candidatus Kerfeldbacteria bacterium RIFCSPLOWO2_01_FULL_48_11</name>
    <dbReference type="NCBI Taxonomy" id="1798543"/>
    <lineage>
        <taxon>Bacteria</taxon>
        <taxon>Candidatus Kerfeldiibacteriota</taxon>
    </lineage>
</organism>
<sequence length="176" mass="19158">MTIGGSRQGITGWKAQDGIVHINVSGSVVELTRIQASQGCISVFTADAMWLDRDGNGHITIWIQEGPAAAMRNELGLPIQDYKFESISLDVESGKWQIDVPDELERLRPVVRFERIQIGHGVFVTNGTEMRFRLDGSGHLRWIIAPPGFASSLIGGTFFLGYELAEAINAAASTTG</sequence>
<dbReference type="Proteomes" id="UP000179164">
    <property type="component" value="Unassembled WGS sequence"/>
</dbReference>